<organism evidence="1 2">
    <name type="scientific">Absicoccus intestinalis</name>
    <dbReference type="NCBI Taxonomy" id="2926319"/>
    <lineage>
        <taxon>Bacteria</taxon>
        <taxon>Bacillati</taxon>
        <taxon>Bacillota</taxon>
        <taxon>Erysipelotrichia</taxon>
        <taxon>Erysipelotrichales</taxon>
        <taxon>Erysipelotrichaceae</taxon>
        <taxon>Absicoccus</taxon>
    </lineage>
</organism>
<proteinExistence type="predicted"/>
<gene>
    <name evidence="1" type="ORF">MOZ64_01840</name>
</gene>
<evidence type="ECO:0000313" key="2">
    <source>
        <dbReference type="Proteomes" id="UP001285244"/>
    </source>
</evidence>
<sequence>MREDEQAILRNAIREAIITREDKQAICDALLLALKKTRHLYDLISLKYTKMDDDEIVVAEFENGYKKEICVNLDSGIAMIADIATKIL</sequence>
<evidence type="ECO:0000313" key="1">
    <source>
        <dbReference type="EMBL" id="MDX8416585.1"/>
    </source>
</evidence>
<reference evidence="1 2" key="1">
    <citation type="submission" date="2022-03" db="EMBL/GenBank/DDBJ databases">
        <title>Novel taxa within the pig intestine.</title>
        <authorList>
            <person name="Wylensek D."/>
            <person name="Bishof K."/>
            <person name="Afrizal A."/>
            <person name="Clavel T."/>
        </authorList>
    </citation>
    <scope>NUCLEOTIDE SEQUENCE [LARGE SCALE GENOMIC DNA]</scope>
    <source>
        <strain evidence="1 2">Cla-KB-P134</strain>
    </source>
</reference>
<comment type="caution">
    <text evidence="1">The sequence shown here is derived from an EMBL/GenBank/DDBJ whole genome shotgun (WGS) entry which is preliminary data.</text>
</comment>
<dbReference type="Proteomes" id="UP001285244">
    <property type="component" value="Unassembled WGS sequence"/>
</dbReference>
<protein>
    <submittedName>
        <fullName evidence="1">Uncharacterized protein</fullName>
    </submittedName>
</protein>
<keyword evidence="2" id="KW-1185">Reference proteome</keyword>
<name>A0ABU4WJ57_9FIRM</name>
<dbReference type="EMBL" id="JALBUS010000002">
    <property type="protein sequence ID" value="MDX8416585.1"/>
    <property type="molecule type" value="Genomic_DNA"/>
</dbReference>
<dbReference type="RefSeq" id="WP_320324921.1">
    <property type="nucleotide sequence ID" value="NZ_JALBUS010000002.1"/>
</dbReference>
<accession>A0ABU4WJ57</accession>